<name>A0AAN5YGX8_ASPLE</name>
<dbReference type="AlphaFoldDB" id="A0AAN5YGX8"/>
<proteinExistence type="predicted"/>
<evidence type="ECO:0000313" key="2">
    <source>
        <dbReference type="Proteomes" id="UP000649114"/>
    </source>
</evidence>
<protein>
    <submittedName>
        <fullName evidence="1">Uncharacterized protein</fullName>
    </submittedName>
</protein>
<comment type="caution">
    <text evidence="1">The sequence shown here is derived from an EMBL/GenBank/DDBJ whole genome shotgun (WGS) entry which is preliminary data.</text>
</comment>
<dbReference type="EMBL" id="JAAAPU010000209">
    <property type="protein sequence ID" value="KAF4200328.1"/>
    <property type="molecule type" value="Genomic_DNA"/>
</dbReference>
<reference evidence="1" key="2">
    <citation type="submission" date="2020-04" db="EMBL/GenBank/DDBJ databases">
        <authorList>
            <person name="Santos R.A.C."/>
            <person name="Steenwyk J.L."/>
            <person name="Rivero-Menendez O."/>
            <person name="Mead M.E."/>
            <person name="Silva L.P."/>
            <person name="Bastos R.W."/>
            <person name="Alastruey-Izquierdo A."/>
            <person name="Goldman G.H."/>
            <person name="Rokas A."/>
        </authorList>
    </citation>
    <scope>NUCLEOTIDE SEQUENCE</scope>
    <source>
        <strain evidence="1">CNM-CM8927</strain>
    </source>
</reference>
<accession>A0AAN5YGX8</accession>
<evidence type="ECO:0000313" key="1">
    <source>
        <dbReference type="EMBL" id="KAF4200328.1"/>
    </source>
</evidence>
<reference evidence="1" key="1">
    <citation type="journal article" date="2020" name="bioRxiv">
        <title>Genomic and phenotypic heterogeneity of clinical isolates of the human pathogens Aspergillus fumigatus, Aspergillus lentulus and Aspergillus fumigatiaffinis.</title>
        <authorList>
            <person name="dos Santos R.A.C."/>
            <person name="Steenwyk J.L."/>
            <person name="Rivero-Menendez O."/>
            <person name="Mead M.E."/>
            <person name="Silva L.P."/>
            <person name="Bastos R.W."/>
            <person name="Alastruey-Izquierdo A."/>
            <person name="Goldman G.H."/>
            <person name="Rokas A."/>
        </authorList>
    </citation>
    <scope>NUCLEOTIDE SEQUENCE</scope>
    <source>
        <strain evidence="1">CNM-CM8927</strain>
    </source>
</reference>
<organism evidence="1 2">
    <name type="scientific">Aspergillus lentulus</name>
    <dbReference type="NCBI Taxonomy" id="293939"/>
    <lineage>
        <taxon>Eukaryota</taxon>
        <taxon>Fungi</taxon>
        <taxon>Dikarya</taxon>
        <taxon>Ascomycota</taxon>
        <taxon>Pezizomycotina</taxon>
        <taxon>Eurotiomycetes</taxon>
        <taxon>Eurotiomycetidae</taxon>
        <taxon>Eurotiales</taxon>
        <taxon>Aspergillaceae</taxon>
        <taxon>Aspergillus</taxon>
        <taxon>Aspergillus subgen. Fumigati</taxon>
    </lineage>
</organism>
<dbReference type="Proteomes" id="UP000649114">
    <property type="component" value="Unassembled WGS sequence"/>
</dbReference>
<gene>
    <name evidence="1" type="ORF">CNMCM8927_003506</name>
</gene>
<sequence>MSLKKSTLYSRPLSQLPLELSNVQYTCILHHPAVAVTLPQSRTWLMTEGFTDTKGVITTTMFDVPGYRISKVFSTVNGITVRRATGPLDWG</sequence>